<dbReference type="EMBL" id="MLJW01000117">
    <property type="protein sequence ID" value="OIQ98536.1"/>
    <property type="molecule type" value="Genomic_DNA"/>
</dbReference>
<dbReference type="InterPro" id="IPR050900">
    <property type="entry name" value="Transposase_IS3/IS150/IS904"/>
</dbReference>
<reference evidence="2" key="1">
    <citation type="submission" date="2016-10" db="EMBL/GenBank/DDBJ databases">
        <title>Sequence of Gallionella enrichment culture.</title>
        <authorList>
            <person name="Poehlein A."/>
            <person name="Muehling M."/>
            <person name="Daniel R."/>
        </authorList>
    </citation>
    <scope>NUCLEOTIDE SEQUENCE</scope>
</reference>
<dbReference type="Pfam" id="PF00665">
    <property type="entry name" value="rve"/>
    <property type="match status" value="1"/>
</dbReference>
<dbReference type="Pfam" id="PF13333">
    <property type="entry name" value="rve_2"/>
    <property type="match status" value="1"/>
</dbReference>
<dbReference type="InterPro" id="IPR012337">
    <property type="entry name" value="RNaseH-like_sf"/>
</dbReference>
<dbReference type="PANTHER" id="PTHR46889:SF4">
    <property type="entry name" value="TRANSPOSASE INSO FOR INSERTION SEQUENCE ELEMENT IS911B-RELATED"/>
    <property type="match status" value="1"/>
</dbReference>
<evidence type="ECO:0000259" key="1">
    <source>
        <dbReference type="PROSITE" id="PS50994"/>
    </source>
</evidence>
<feature type="domain" description="Integrase catalytic" evidence="1">
    <location>
        <begin position="65"/>
        <end position="228"/>
    </location>
</feature>
<dbReference type="Gene3D" id="3.30.420.10">
    <property type="entry name" value="Ribonuclease H-like superfamily/Ribonuclease H"/>
    <property type="match status" value="1"/>
</dbReference>
<name>A0A1J5RQG2_9ZZZZ</name>
<accession>A0A1J5RQG2</accession>
<sequence>MRHTYGVQRLHSELVANGVIVTAYKVKVLRQRLGIYCKQRKRYKCTTNSQHDKVVAPNRLGQNFMVSRPNQVWVSDITYVWTEAGWLDMAGIKDLFSCEMVGYAIGERMTAGLCLAALQMAQLRRQPKAGLILHSDRGSQYCAKAYQKRLAQAGILASMSRRGNCYDNAPMESFWGSLKNELIHQTQYKTREEARDAIVEYVEVFYNRIRRHSKLDNISPAEALRNFKLMQEELV</sequence>
<gene>
    <name evidence="2" type="ORF">GALL_193590</name>
</gene>
<dbReference type="PROSITE" id="PS50994">
    <property type="entry name" value="INTEGRASE"/>
    <property type="match status" value="1"/>
</dbReference>
<proteinExistence type="predicted"/>
<dbReference type="InterPro" id="IPR001584">
    <property type="entry name" value="Integrase_cat-core"/>
</dbReference>
<dbReference type="NCBIfam" id="NF033516">
    <property type="entry name" value="transpos_IS3"/>
    <property type="match status" value="1"/>
</dbReference>
<organism evidence="2">
    <name type="scientific">mine drainage metagenome</name>
    <dbReference type="NCBI Taxonomy" id="410659"/>
    <lineage>
        <taxon>unclassified sequences</taxon>
        <taxon>metagenomes</taxon>
        <taxon>ecological metagenomes</taxon>
    </lineage>
</organism>
<dbReference type="InterPro" id="IPR036397">
    <property type="entry name" value="RNaseH_sf"/>
</dbReference>
<evidence type="ECO:0000313" key="2">
    <source>
        <dbReference type="EMBL" id="OIQ98536.1"/>
    </source>
</evidence>
<comment type="caution">
    <text evidence="2">The sequence shown here is derived from an EMBL/GenBank/DDBJ whole genome shotgun (WGS) entry which is preliminary data.</text>
</comment>
<dbReference type="GO" id="GO:0003676">
    <property type="term" value="F:nucleic acid binding"/>
    <property type="evidence" value="ECO:0007669"/>
    <property type="project" value="InterPro"/>
</dbReference>
<dbReference type="PANTHER" id="PTHR46889">
    <property type="entry name" value="TRANSPOSASE INSF FOR INSERTION SEQUENCE IS3B-RELATED"/>
    <property type="match status" value="1"/>
</dbReference>
<dbReference type="AlphaFoldDB" id="A0A1J5RQG2"/>
<protein>
    <submittedName>
        <fullName evidence="2">Integrase core domain protein</fullName>
    </submittedName>
</protein>
<dbReference type="SUPFAM" id="SSF53098">
    <property type="entry name" value="Ribonuclease H-like"/>
    <property type="match status" value="1"/>
</dbReference>
<dbReference type="InterPro" id="IPR048020">
    <property type="entry name" value="Transpos_IS3"/>
</dbReference>
<dbReference type="GO" id="GO:0015074">
    <property type="term" value="P:DNA integration"/>
    <property type="evidence" value="ECO:0007669"/>
    <property type="project" value="InterPro"/>
</dbReference>